<evidence type="ECO:0000313" key="2">
    <source>
        <dbReference type="EMBL" id="MBB6481787.1"/>
    </source>
</evidence>
<comment type="caution">
    <text evidence="2">The sequence shown here is derived from an EMBL/GenBank/DDBJ whole genome shotgun (WGS) entry which is preliminary data.</text>
</comment>
<sequence>MKGNGKGPENKGPGTGRKMGFCYGWGKPGYENDKIPGAPSRLAGHFDYGNRKKNPQAK</sequence>
<proteinExistence type="predicted"/>
<accession>A0A841REZ8</accession>
<keyword evidence="3" id="KW-1185">Reference proteome</keyword>
<gene>
    <name evidence="2" type="ORF">HNR50_003468</name>
</gene>
<protein>
    <submittedName>
        <fullName evidence="2">Uncharacterized protein</fullName>
    </submittedName>
</protein>
<dbReference type="EMBL" id="JACHGJ010000008">
    <property type="protein sequence ID" value="MBB6481787.1"/>
    <property type="molecule type" value="Genomic_DNA"/>
</dbReference>
<feature type="region of interest" description="Disordered" evidence="1">
    <location>
        <begin position="33"/>
        <end position="58"/>
    </location>
</feature>
<evidence type="ECO:0000313" key="3">
    <source>
        <dbReference type="Proteomes" id="UP000587760"/>
    </source>
</evidence>
<organism evidence="2 3">
    <name type="scientific">Spirochaeta isovalerica</name>
    <dbReference type="NCBI Taxonomy" id="150"/>
    <lineage>
        <taxon>Bacteria</taxon>
        <taxon>Pseudomonadati</taxon>
        <taxon>Spirochaetota</taxon>
        <taxon>Spirochaetia</taxon>
        <taxon>Spirochaetales</taxon>
        <taxon>Spirochaetaceae</taxon>
        <taxon>Spirochaeta</taxon>
    </lineage>
</organism>
<reference evidence="2 3" key="1">
    <citation type="submission" date="2020-08" db="EMBL/GenBank/DDBJ databases">
        <title>Genomic Encyclopedia of Type Strains, Phase IV (KMG-IV): sequencing the most valuable type-strain genomes for metagenomic binning, comparative biology and taxonomic classification.</title>
        <authorList>
            <person name="Goeker M."/>
        </authorList>
    </citation>
    <scope>NUCLEOTIDE SEQUENCE [LARGE SCALE GENOMIC DNA]</scope>
    <source>
        <strain evidence="2 3">DSM 2461</strain>
    </source>
</reference>
<dbReference type="Proteomes" id="UP000587760">
    <property type="component" value="Unassembled WGS sequence"/>
</dbReference>
<dbReference type="AlphaFoldDB" id="A0A841REZ8"/>
<dbReference type="InterPro" id="IPR035205">
    <property type="entry name" value="DUF5320"/>
</dbReference>
<dbReference type="Pfam" id="PF17253">
    <property type="entry name" value="DUF5320"/>
    <property type="match status" value="1"/>
</dbReference>
<name>A0A841REZ8_9SPIO</name>
<evidence type="ECO:0000256" key="1">
    <source>
        <dbReference type="SAM" id="MobiDB-lite"/>
    </source>
</evidence>
<dbReference type="RefSeq" id="WP_184748025.1">
    <property type="nucleotide sequence ID" value="NZ_JACHGJ010000008.1"/>
</dbReference>